<comment type="caution">
    <text evidence="1">The sequence shown here is derived from an EMBL/GenBank/DDBJ whole genome shotgun (WGS) entry which is preliminary data.</text>
</comment>
<evidence type="ECO:0000313" key="1">
    <source>
        <dbReference type="EMBL" id="RDI74913.1"/>
    </source>
</evidence>
<keyword evidence="2" id="KW-1185">Reference proteome</keyword>
<dbReference type="OrthoDB" id="8953821at2"/>
<dbReference type="AlphaFoldDB" id="A0A7M2YZH2"/>
<sequence>MRRAAGRAGSIVFVDAMVFRMTVPLPPGHVDDLGLSTLPAGVLRGAALGPTLGTATRAATT</sequence>
<protein>
    <submittedName>
        <fullName evidence="1">Uncharacterized protein</fullName>
    </submittedName>
</protein>
<proteinExistence type="predicted"/>
<name>A0A7M2YZH2_9ACTN</name>
<gene>
    <name evidence="1" type="ORF">Gocc_0711</name>
</gene>
<dbReference type="RefSeq" id="WP_114795180.1">
    <property type="nucleotide sequence ID" value="NZ_QQZY01000002.1"/>
</dbReference>
<reference evidence="1 2" key="1">
    <citation type="submission" date="2018-07" db="EMBL/GenBank/DDBJ databases">
        <title>High-quality-draft genome sequence of Gaiella occulta.</title>
        <authorList>
            <person name="Severino R."/>
            <person name="Froufe H.J.C."/>
            <person name="Rainey F.A."/>
            <person name="Barroso C."/>
            <person name="Albuquerque L."/>
            <person name="Lobo-Da-Cunha A."/>
            <person name="Da Costa M.S."/>
            <person name="Egas C."/>
        </authorList>
    </citation>
    <scope>NUCLEOTIDE SEQUENCE [LARGE SCALE GENOMIC DNA]</scope>
    <source>
        <strain evidence="1 2">F2-233</strain>
    </source>
</reference>
<dbReference type="EMBL" id="QQZY01000002">
    <property type="protein sequence ID" value="RDI74913.1"/>
    <property type="molecule type" value="Genomic_DNA"/>
</dbReference>
<accession>A0A7M2YZH2</accession>
<organism evidence="1 2">
    <name type="scientific">Gaiella occulta</name>
    <dbReference type="NCBI Taxonomy" id="1002870"/>
    <lineage>
        <taxon>Bacteria</taxon>
        <taxon>Bacillati</taxon>
        <taxon>Actinomycetota</taxon>
        <taxon>Thermoleophilia</taxon>
        <taxon>Gaiellales</taxon>
        <taxon>Gaiellaceae</taxon>
        <taxon>Gaiella</taxon>
    </lineage>
</organism>
<reference evidence="2" key="2">
    <citation type="journal article" date="2019" name="MicrobiologyOpen">
        <title>High-quality draft genome sequence of Gaiella occulta isolated from a 150 meter deep mineral water borehole and comparison with the genome sequences of other deep-branching lineages of the phylum Actinobacteria.</title>
        <authorList>
            <person name="Severino R."/>
            <person name="Froufe H.J.C."/>
            <person name="Barroso C."/>
            <person name="Albuquerque L."/>
            <person name="Lobo-da-Cunha A."/>
            <person name="da Costa M.S."/>
            <person name="Egas C."/>
        </authorList>
    </citation>
    <scope>NUCLEOTIDE SEQUENCE [LARGE SCALE GENOMIC DNA]</scope>
    <source>
        <strain evidence="2">F2-233</strain>
    </source>
</reference>
<dbReference type="Proteomes" id="UP000254134">
    <property type="component" value="Unassembled WGS sequence"/>
</dbReference>
<evidence type="ECO:0000313" key="2">
    <source>
        <dbReference type="Proteomes" id="UP000254134"/>
    </source>
</evidence>